<feature type="transmembrane region" description="Helical" evidence="5">
    <location>
        <begin position="212"/>
        <end position="234"/>
    </location>
</feature>
<evidence type="ECO:0000313" key="8">
    <source>
        <dbReference type="EMBL" id="CCO46346.1"/>
    </source>
</evidence>
<gene>
    <name evidence="8" type="ORF">VIBNISOn1_1750018</name>
</gene>
<dbReference type="AlphaFoldDB" id="A0AAV2VPJ2"/>
<dbReference type="InterPro" id="IPR006201">
    <property type="entry name" value="Neur_channel"/>
</dbReference>
<protein>
    <submittedName>
        <fullName evidence="8">Cys-loop ligand-gated ionic channel</fullName>
    </submittedName>
</protein>
<dbReference type="GO" id="GO:0004888">
    <property type="term" value="F:transmembrane signaling receptor activity"/>
    <property type="evidence" value="ECO:0007669"/>
    <property type="project" value="InterPro"/>
</dbReference>
<feature type="chain" id="PRO_5043932087" evidence="6">
    <location>
        <begin position="21"/>
        <end position="331"/>
    </location>
</feature>
<dbReference type="InterPro" id="IPR006202">
    <property type="entry name" value="Neur_chan_lig-bd"/>
</dbReference>
<dbReference type="GO" id="GO:0016020">
    <property type="term" value="C:membrane"/>
    <property type="evidence" value="ECO:0007669"/>
    <property type="project" value="UniProtKB-SubCell"/>
</dbReference>
<keyword evidence="2 5" id="KW-0812">Transmembrane</keyword>
<keyword evidence="6" id="KW-0732">Signal</keyword>
<dbReference type="PANTHER" id="PTHR18945">
    <property type="entry name" value="NEUROTRANSMITTER GATED ION CHANNEL"/>
    <property type="match status" value="1"/>
</dbReference>
<dbReference type="Gene3D" id="2.70.170.10">
    <property type="entry name" value="Neurotransmitter-gated ion-channel ligand-binding domain"/>
    <property type="match status" value="1"/>
</dbReference>
<evidence type="ECO:0000256" key="6">
    <source>
        <dbReference type="SAM" id="SignalP"/>
    </source>
</evidence>
<comment type="caution">
    <text evidence="8">The sequence shown here is derived from an EMBL/GenBank/DDBJ whole genome shotgun (WGS) entry which is preliminary data.</text>
</comment>
<evidence type="ECO:0000256" key="1">
    <source>
        <dbReference type="ARBA" id="ARBA00004141"/>
    </source>
</evidence>
<evidence type="ECO:0000313" key="9">
    <source>
        <dbReference type="Proteomes" id="UP000018211"/>
    </source>
</evidence>
<dbReference type="InterPro" id="IPR036734">
    <property type="entry name" value="Neur_chan_lig-bd_sf"/>
</dbReference>
<comment type="subcellular location">
    <subcellularLocation>
        <location evidence="1">Membrane</location>
        <topology evidence="1">Multi-pass membrane protein</topology>
    </subcellularLocation>
</comment>
<sequence length="331" mass="38338">MKAVLTLLFMLSFLPFSSLAQQVIHTSFSINKIYGVNTIDQTYKIDGYLVATWQDPNHPLKPKSGIRRIENRHLDRMLEDGSWMPAFEFINIIGQRLTPNKRLVITDKGGITYNERFQGTFTTEMDFRRFPFDNQSFEIIMEPFSFDQQSLKFGEASVFVEEMTNKTISEWEMDTSSTAKVSRHSYHHLDSAESTDYSRLTVTIDATRKPNYYLWQFILPLSLILIASWAVFWIEGFSERLMTSFTMMLTVVAYTFYTSSLLPRLPYTTFIERMIIMGYVSIFAAILIIVFVKIREERGKPTHGLIPYCRSIFPTFFLAAIAILIGVNSQL</sequence>
<accession>A0AAV2VPJ2</accession>
<proteinExistence type="predicted"/>
<dbReference type="CDD" id="cd18988">
    <property type="entry name" value="LGIC_ECD_bact"/>
    <property type="match status" value="1"/>
</dbReference>
<dbReference type="SUPFAM" id="SSF90112">
    <property type="entry name" value="Neurotransmitter-gated ion-channel transmembrane pore"/>
    <property type="match status" value="1"/>
</dbReference>
<organism evidence="8 9">
    <name type="scientific">Vibrio nigripulchritudo SOn1</name>
    <dbReference type="NCBI Taxonomy" id="1238450"/>
    <lineage>
        <taxon>Bacteria</taxon>
        <taxon>Pseudomonadati</taxon>
        <taxon>Pseudomonadota</taxon>
        <taxon>Gammaproteobacteria</taxon>
        <taxon>Vibrionales</taxon>
        <taxon>Vibrionaceae</taxon>
        <taxon>Vibrio</taxon>
    </lineage>
</organism>
<dbReference type="SUPFAM" id="SSF63712">
    <property type="entry name" value="Nicotinic receptor ligand binding domain-like"/>
    <property type="match status" value="1"/>
</dbReference>
<evidence type="ECO:0000256" key="3">
    <source>
        <dbReference type="ARBA" id="ARBA00022989"/>
    </source>
</evidence>
<reference evidence="8 9" key="1">
    <citation type="journal article" date="2013" name="ISME J.">
        <title>Comparative genomics of pathogenic lineages of Vibrio nigripulchritudo identifies virulence-associated traits.</title>
        <authorList>
            <person name="Goudenege D."/>
            <person name="Labreuche Y."/>
            <person name="Krin E."/>
            <person name="Ansquer D."/>
            <person name="Mangenot S."/>
            <person name="Calteau A."/>
            <person name="Medigue C."/>
            <person name="Mazel D."/>
            <person name="Polz M.F."/>
            <person name="Le Roux F."/>
        </authorList>
    </citation>
    <scope>NUCLEOTIDE SEQUENCE [LARGE SCALE GENOMIC DNA]</scope>
    <source>
        <strain evidence="8 9">SOn1</strain>
    </source>
</reference>
<feature type="transmembrane region" description="Helical" evidence="5">
    <location>
        <begin position="241"/>
        <end position="262"/>
    </location>
</feature>
<dbReference type="InterPro" id="IPR038050">
    <property type="entry name" value="Neuro_actylchol_rec"/>
</dbReference>
<feature type="transmembrane region" description="Helical" evidence="5">
    <location>
        <begin position="274"/>
        <end position="293"/>
    </location>
</feature>
<dbReference type="Proteomes" id="UP000018211">
    <property type="component" value="Unassembled WGS sequence"/>
</dbReference>
<dbReference type="EMBL" id="CAOF01000085">
    <property type="protein sequence ID" value="CCO46346.1"/>
    <property type="molecule type" value="Genomic_DNA"/>
</dbReference>
<dbReference type="GO" id="GO:0005230">
    <property type="term" value="F:extracellular ligand-gated monoatomic ion channel activity"/>
    <property type="evidence" value="ECO:0007669"/>
    <property type="project" value="InterPro"/>
</dbReference>
<dbReference type="InterPro" id="IPR036719">
    <property type="entry name" value="Neuro-gated_channel_TM_sf"/>
</dbReference>
<feature type="domain" description="Neurotransmitter-gated ion-channel ligand-binding" evidence="7">
    <location>
        <begin position="22"/>
        <end position="210"/>
    </location>
</feature>
<dbReference type="Pfam" id="PF02931">
    <property type="entry name" value="Neur_chan_LBD"/>
    <property type="match status" value="1"/>
</dbReference>
<evidence type="ECO:0000256" key="2">
    <source>
        <dbReference type="ARBA" id="ARBA00022692"/>
    </source>
</evidence>
<keyword evidence="4 5" id="KW-0472">Membrane</keyword>
<dbReference type="Gene3D" id="1.20.58.390">
    <property type="entry name" value="Neurotransmitter-gated ion-channel transmembrane domain"/>
    <property type="match status" value="1"/>
</dbReference>
<feature type="transmembrane region" description="Helical" evidence="5">
    <location>
        <begin position="305"/>
        <end position="327"/>
    </location>
</feature>
<name>A0AAV2VPJ2_9VIBR</name>
<dbReference type="RefSeq" id="WP_022611509.1">
    <property type="nucleotide sequence ID" value="NZ_LK391965.1"/>
</dbReference>
<keyword evidence="3 5" id="KW-1133">Transmembrane helix</keyword>
<evidence type="ECO:0000256" key="4">
    <source>
        <dbReference type="ARBA" id="ARBA00023136"/>
    </source>
</evidence>
<dbReference type="CDD" id="cd19050">
    <property type="entry name" value="LGIC_TM_bact"/>
    <property type="match status" value="1"/>
</dbReference>
<evidence type="ECO:0000256" key="5">
    <source>
        <dbReference type="SAM" id="Phobius"/>
    </source>
</evidence>
<feature type="signal peptide" evidence="6">
    <location>
        <begin position="1"/>
        <end position="20"/>
    </location>
</feature>
<evidence type="ECO:0000259" key="7">
    <source>
        <dbReference type="Pfam" id="PF02931"/>
    </source>
</evidence>